<evidence type="ECO:0000256" key="1">
    <source>
        <dbReference type="SAM" id="SignalP"/>
    </source>
</evidence>
<dbReference type="Proteomes" id="UP000316426">
    <property type="component" value="Chromosome"/>
</dbReference>
<dbReference type="GO" id="GO:0004560">
    <property type="term" value="F:alpha-L-fucosidase activity"/>
    <property type="evidence" value="ECO:0007669"/>
    <property type="project" value="InterPro"/>
</dbReference>
<dbReference type="EMBL" id="CP036349">
    <property type="protein sequence ID" value="QDV75596.1"/>
    <property type="molecule type" value="Genomic_DNA"/>
</dbReference>
<accession>A0A518KCT0</accession>
<dbReference type="InterPro" id="IPR049053">
    <property type="entry name" value="AFCA-like_C"/>
</dbReference>
<protein>
    <submittedName>
        <fullName evidence="5">Uncharacterized protein</fullName>
    </submittedName>
</protein>
<evidence type="ECO:0000259" key="3">
    <source>
        <dbReference type="Pfam" id="PF21307"/>
    </source>
</evidence>
<dbReference type="Gene3D" id="1.50.10.10">
    <property type="match status" value="1"/>
</dbReference>
<dbReference type="InterPro" id="IPR016518">
    <property type="entry name" value="Alpha-L-fucosidase"/>
</dbReference>
<sequence length="769" mass="86460" precursor="true">MRLLPLCVASATILFAATTHAHPTDYVLRYDRPAKDWQSEALPLGNGRLGCMVFGGVPRERLQFNEDSLWIGDESDTGAYQAFGDLFIEFDHRDHTNYSRRLDLRDAVYSQDYEADGVRYARQHFASNPAQVLVFRFTASKPGAYSGRLQLTDTHGAKIVANGNRITASGDLRGFVYGEEERRSPDQPQYRVALQYEAQALISHEGGEIAADGEGAITFKNCDSLTILLAAGTNYVADRSLGWTGAHPHERVARQIDAAAERTFDNLLEEHRRDYQSLFSRVSLDLGDTSESSKALTTDKRLEAYSSDAPDHDLEELLFHFARYLMISSSRPGALPANLQGIWNESNKPVWRCDYHSDVNTEMNYWFVDAANLSECFLPLADWLDSIREPRRDATFVELGKPGWALRAENGLFGGSTWQWSKGDAAWLAQNLWDHYAFTLDKDYLRDRVYPVQRDLCEFWLADLKELPTGELVSPLGFSPEHGPHEDGVSFDQQLVWDLFTNTIETTEALGVHEAFRDQLIQKRDRLLGPQIGRWGQLQEWMVDRDDPNDDHRHVSHMIAVHPGRQISPTTTPELAEAARVSLNARPDGSTGWSMAWKAAIWARLHEGDRAYQLVNRLFVDGAKLKANLDAGAELDRHAGGIMGNLLDSHPPFQIDGNFGYAAAVCEMLVQSHLGHVRLLPALPAAWNDGEFTGLCARGGFELDLRWRDGKPLTLTIRSRRGGEFRLLLHEGESVVNSDTSEALPQQDGYAAVRTEPGQTLHLQFRRRD</sequence>
<keyword evidence="6" id="KW-1185">Reference proteome</keyword>
<feature type="domain" description="Alpha fucosidase A-like C-terminal" evidence="3">
    <location>
        <begin position="671"/>
        <end position="761"/>
    </location>
</feature>
<dbReference type="PANTHER" id="PTHR31084:SF19">
    <property type="entry name" value="GLYCOSYL HYDROLASE FAMILY 95 N-TERMINAL DOMAIN-CONTAINING PROTEIN"/>
    <property type="match status" value="1"/>
</dbReference>
<dbReference type="PIRSF" id="PIRSF007663">
    <property type="entry name" value="UCP007663"/>
    <property type="match status" value="1"/>
</dbReference>
<proteinExistence type="predicted"/>
<feature type="domain" description="Glycosyl hydrolase family 95 N-terminal" evidence="2">
    <location>
        <begin position="28"/>
        <end position="75"/>
    </location>
</feature>
<evidence type="ECO:0000313" key="5">
    <source>
        <dbReference type="EMBL" id="QDV75596.1"/>
    </source>
</evidence>
<dbReference type="AlphaFoldDB" id="A0A518KCT0"/>
<dbReference type="PANTHER" id="PTHR31084">
    <property type="entry name" value="ALPHA-L-FUCOSIDASE 2"/>
    <property type="match status" value="1"/>
</dbReference>
<gene>
    <name evidence="5" type="ORF">Spa11_38150</name>
</gene>
<dbReference type="InterPro" id="IPR012341">
    <property type="entry name" value="6hp_glycosidase-like_sf"/>
</dbReference>
<dbReference type="KEGG" id="bmei:Spa11_38150"/>
<dbReference type="InterPro" id="IPR027414">
    <property type="entry name" value="GH95_N_dom"/>
</dbReference>
<evidence type="ECO:0000259" key="4">
    <source>
        <dbReference type="Pfam" id="PF22124"/>
    </source>
</evidence>
<evidence type="ECO:0000313" key="6">
    <source>
        <dbReference type="Proteomes" id="UP000316426"/>
    </source>
</evidence>
<reference evidence="5 6" key="1">
    <citation type="submission" date="2019-02" db="EMBL/GenBank/DDBJ databases">
        <title>Deep-cultivation of Planctomycetes and their phenomic and genomic characterization uncovers novel biology.</title>
        <authorList>
            <person name="Wiegand S."/>
            <person name="Jogler M."/>
            <person name="Boedeker C."/>
            <person name="Pinto D."/>
            <person name="Vollmers J."/>
            <person name="Rivas-Marin E."/>
            <person name="Kohn T."/>
            <person name="Peeters S.H."/>
            <person name="Heuer A."/>
            <person name="Rast P."/>
            <person name="Oberbeckmann S."/>
            <person name="Bunk B."/>
            <person name="Jeske O."/>
            <person name="Meyerdierks A."/>
            <person name="Storesund J.E."/>
            <person name="Kallscheuer N."/>
            <person name="Luecker S."/>
            <person name="Lage O.M."/>
            <person name="Pohl T."/>
            <person name="Merkel B.J."/>
            <person name="Hornburger P."/>
            <person name="Mueller R.-W."/>
            <person name="Bruemmer F."/>
            <person name="Labrenz M."/>
            <person name="Spormann A.M."/>
            <person name="Op den Camp H."/>
            <person name="Overmann J."/>
            <person name="Amann R."/>
            <person name="Jetten M.S.M."/>
            <person name="Mascher T."/>
            <person name="Medema M.H."/>
            <person name="Devos D.P."/>
            <person name="Kaster A.-K."/>
            <person name="Ovreas L."/>
            <person name="Rohde M."/>
            <person name="Galperin M.Y."/>
            <person name="Jogler C."/>
        </authorList>
    </citation>
    <scope>NUCLEOTIDE SEQUENCE [LARGE SCALE GENOMIC DNA]</scope>
    <source>
        <strain evidence="5 6">Spa11</strain>
    </source>
</reference>
<feature type="chain" id="PRO_5022084979" evidence="1">
    <location>
        <begin position="22"/>
        <end position="769"/>
    </location>
</feature>
<dbReference type="Pfam" id="PF21307">
    <property type="entry name" value="Glyco_hydro_95_C"/>
    <property type="match status" value="1"/>
</dbReference>
<dbReference type="SUPFAM" id="SSF48208">
    <property type="entry name" value="Six-hairpin glycosidases"/>
    <property type="match status" value="1"/>
</dbReference>
<feature type="domain" description="Glycosyl hydrolase family 95 N-terminal" evidence="2">
    <location>
        <begin position="77"/>
        <end position="237"/>
    </location>
</feature>
<feature type="domain" description="Glycosyl hydrolase family 95 catalytic" evidence="4">
    <location>
        <begin position="264"/>
        <end position="669"/>
    </location>
</feature>
<organism evidence="5 6">
    <name type="scientific">Botrimarina mediterranea</name>
    <dbReference type="NCBI Taxonomy" id="2528022"/>
    <lineage>
        <taxon>Bacteria</taxon>
        <taxon>Pseudomonadati</taxon>
        <taxon>Planctomycetota</taxon>
        <taxon>Planctomycetia</taxon>
        <taxon>Pirellulales</taxon>
        <taxon>Lacipirellulaceae</taxon>
        <taxon>Botrimarina</taxon>
    </lineage>
</organism>
<dbReference type="InterPro" id="IPR008928">
    <property type="entry name" value="6-hairpin_glycosidase_sf"/>
</dbReference>
<feature type="signal peptide" evidence="1">
    <location>
        <begin position="1"/>
        <end position="21"/>
    </location>
</feature>
<dbReference type="RefSeq" id="WP_145115074.1">
    <property type="nucleotide sequence ID" value="NZ_CP036349.1"/>
</dbReference>
<dbReference type="InterPro" id="IPR054363">
    <property type="entry name" value="GH95_cat"/>
</dbReference>
<dbReference type="Pfam" id="PF14498">
    <property type="entry name" value="Glyco_hyd_65N_2"/>
    <property type="match status" value="2"/>
</dbReference>
<keyword evidence="1" id="KW-0732">Signal</keyword>
<evidence type="ECO:0000259" key="2">
    <source>
        <dbReference type="Pfam" id="PF14498"/>
    </source>
</evidence>
<dbReference type="GO" id="GO:0005975">
    <property type="term" value="P:carbohydrate metabolic process"/>
    <property type="evidence" value="ECO:0007669"/>
    <property type="project" value="InterPro"/>
</dbReference>
<name>A0A518KCT0_9BACT</name>
<dbReference type="Pfam" id="PF22124">
    <property type="entry name" value="Glyco_hydro_95_cat"/>
    <property type="match status" value="1"/>
</dbReference>